<organism evidence="1 2">
    <name type="scientific">Streptosporangium pseudovulgare</name>
    <dbReference type="NCBI Taxonomy" id="35765"/>
    <lineage>
        <taxon>Bacteria</taxon>
        <taxon>Bacillati</taxon>
        <taxon>Actinomycetota</taxon>
        <taxon>Actinomycetes</taxon>
        <taxon>Streptosporangiales</taxon>
        <taxon>Streptosporangiaceae</taxon>
        <taxon>Streptosporangium</taxon>
    </lineage>
</organism>
<evidence type="ECO:0000313" key="2">
    <source>
        <dbReference type="Proteomes" id="UP000611554"/>
    </source>
</evidence>
<sequence>MDTPAAAPTAPRPTRMPTRFPIVTRLAGEPHGRYATGTVSLIIQSTQPRARRTWGVSHVTQEATFAAVAC</sequence>
<dbReference type="EMBL" id="BMQJ01000002">
    <property type="protein sequence ID" value="GGP82404.1"/>
    <property type="molecule type" value="Genomic_DNA"/>
</dbReference>
<gene>
    <name evidence="1" type="ORF">GCM10010140_08970</name>
</gene>
<comment type="caution">
    <text evidence="1">The sequence shown here is derived from an EMBL/GenBank/DDBJ whole genome shotgun (WGS) entry which is preliminary data.</text>
</comment>
<accession>A0ABQ2QHP0</accession>
<reference evidence="2" key="1">
    <citation type="journal article" date="2019" name="Int. J. Syst. Evol. Microbiol.">
        <title>The Global Catalogue of Microorganisms (GCM) 10K type strain sequencing project: providing services to taxonomists for standard genome sequencing and annotation.</title>
        <authorList>
            <consortium name="The Broad Institute Genomics Platform"/>
            <consortium name="The Broad Institute Genome Sequencing Center for Infectious Disease"/>
            <person name="Wu L."/>
            <person name="Ma J."/>
        </authorList>
    </citation>
    <scope>NUCLEOTIDE SEQUENCE [LARGE SCALE GENOMIC DNA]</scope>
    <source>
        <strain evidence="2">JCM 3115</strain>
    </source>
</reference>
<keyword evidence="2" id="KW-1185">Reference proteome</keyword>
<dbReference type="Proteomes" id="UP000611554">
    <property type="component" value="Unassembled WGS sequence"/>
</dbReference>
<proteinExistence type="predicted"/>
<protein>
    <submittedName>
        <fullName evidence="1">Uncharacterized protein</fullName>
    </submittedName>
</protein>
<evidence type="ECO:0000313" key="1">
    <source>
        <dbReference type="EMBL" id="GGP82404.1"/>
    </source>
</evidence>
<name>A0ABQ2QHP0_9ACTN</name>